<name>A0AAW9I9L0_CLOPF</name>
<evidence type="ECO:0000313" key="3">
    <source>
        <dbReference type="Proteomes" id="UP001291306"/>
    </source>
</evidence>
<protein>
    <submittedName>
        <fullName evidence="2">Pyridine nucleotide-disulfide oxidoreductase</fullName>
    </submittedName>
</protein>
<accession>A0AAW9I9L0</accession>
<dbReference type="AlphaFoldDB" id="A0AAW9I9L0"/>
<dbReference type="EMBL" id="WNVC01001041">
    <property type="protein sequence ID" value="MDZ5001115.1"/>
    <property type="molecule type" value="Genomic_DNA"/>
</dbReference>
<feature type="non-terminal residue" evidence="2">
    <location>
        <position position="149"/>
    </location>
</feature>
<reference evidence="2" key="1">
    <citation type="submission" date="2019-11" db="EMBL/GenBank/DDBJ databases">
        <title>Characterization of Clostridium perfringens isolates from swine manure treated agricultural soils.</title>
        <authorList>
            <person name="Wushke S.T."/>
        </authorList>
    </citation>
    <scope>NUCLEOTIDE SEQUENCE</scope>
    <source>
        <strain evidence="2">X26</strain>
    </source>
</reference>
<dbReference type="PROSITE" id="PS51379">
    <property type="entry name" value="4FE4S_FER_2"/>
    <property type="match status" value="1"/>
</dbReference>
<evidence type="ECO:0000313" key="2">
    <source>
        <dbReference type="EMBL" id="MDZ5001115.1"/>
    </source>
</evidence>
<sequence length="149" mass="16757">CVAVGECVQVCPVNAFKIGQKLSTNPPIPEKKRVDFAHNTEWGEDKWNVDHRINRENVVETGTSPCKTYCPAHISVQGYIKLASQGRYKEALELIKNENPFPAVCGRICPRKCESACTRGEIDEAVAVDEIKKFIAEQDLNTEHRYVPK</sequence>
<feature type="non-terminal residue" evidence="2">
    <location>
        <position position="1"/>
    </location>
</feature>
<proteinExistence type="predicted"/>
<organism evidence="2 3">
    <name type="scientific">Clostridium perfringens</name>
    <dbReference type="NCBI Taxonomy" id="1502"/>
    <lineage>
        <taxon>Bacteria</taxon>
        <taxon>Bacillati</taxon>
        <taxon>Bacillota</taxon>
        <taxon>Clostridia</taxon>
        <taxon>Eubacteriales</taxon>
        <taxon>Clostridiaceae</taxon>
        <taxon>Clostridium</taxon>
    </lineage>
</organism>
<dbReference type="Gene3D" id="1.10.1060.10">
    <property type="entry name" value="Alpha-helical ferredoxin"/>
    <property type="match status" value="1"/>
</dbReference>
<gene>
    <name evidence="2" type="ORF">GNF79_19040</name>
</gene>
<dbReference type="Proteomes" id="UP001291306">
    <property type="component" value="Unassembled WGS sequence"/>
</dbReference>
<dbReference type="PANTHER" id="PTHR42783">
    <property type="entry name" value="GLUTAMATE SYNTHASE [NADPH] SMALL CHAIN"/>
    <property type="match status" value="1"/>
</dbReference>
<dbReference type="PANTHER" id="PTHR42783:SF3">
    <property type="entry name" value="GLUTAMATE SYNTHASE [NADPH] SMALL CHAIN-RELATED"/>
    <property type="match status" value="1"/>
</dbReference>
<dbReference type="GO" id="GO:0051536">
    <property type="term" value="F:iron-sulfur cluster binding"/>
    <property type="evidence" value="ECO:0007669"/>
    <property type="project" value="InterPro"/>
</dbReference>
<dbReference type="Pfam" id="PF14691">
    <property type="entry name" value="Fer4_20"/>
    <property type="match status" value="1"/>
</dbReference>
<dbReference type="InterPro" id="IPR028261">
    <property type="entry name" value="DPD_II"/>
</dbReference>
<dbReference type="InterPro" id="IPR009051">
    <property type="entry name" value="Helical_ferredxn"/>
</dbReference>
<evidence type="ECO:0000259" key="1">
    <source>
        <dbReference type="PROSITE" id="PS51379"/>
    </source>
</evidence>
<comment type="caution">
    <text evidence="2">The sequence shown here is derived from an EMBL/GenBank/DDBJ whole genome shotgun (WGS) entry which is preliminary data.</text>
</comment>
<dbReference type="SUPFAM" id="SSF46548">
    <property type="entry name" value="alpha-helical ferredoxin"/>
    <property type="match status" value="1"/>
</dbReference>
<feature type="domain" description="4Fe-4S ferredoxin-type" evidence="1">
    <location>
        <begin position="1"/>
        <end position="21"/>
    </location>
</feature>
<dbReference type="InterPro" id="IPR017896">
    <property type="entry name" value="4Fe4S_Fe-S-bd"/>
</dbReference>